<evidence type="ECO:0000256" key="7">
    <source>
        <dbReference type="ARBA" id="ARBA00022840"/>
    </source>
</evidence>
<dbReference type="PRINTS" id="PR00193">
    <property type="entry name" value="MYOSINHEAVY"/>
</dbReference>
<dbReference type="InterPro" id="IPR000299">
    <property type="entry name" value="FERM_domain"/>
</dbReference>
<keyword evidence="5" id="KW-0677">Repeat</keyword>
<comment type="similarity">
    <text evidence="2 12">Belongs to the TRAFAC class myosin-kinesin ATPase superfamily. Myosin family.</text>
</comment>
<keyword evidence="4" id="KW-0963">Cytoplasm</keyword>
<keyword evidence="6 12" id="KW-0547">Nucleotide-binding</keyword>
<dbReference type="InterPro" id="IPR019749">
    <property type="entry name" value="Band_41_domain"/>
</dbReference>
<dbReference type="FunFam" id="1.10.10.820:FF:000001">
    <property type="entry name" value="Myosin heavy chain"/>
    <property type="match status" value="1"/>
</dbReference>
<dbReference type="Gene3D" id="1.20.120.720">
    <property type="entry name" value="Myosin VI head, motor domain, U50 subdomain"/>
    <property type="match status" value="1"/>
</dbReference>
<dbReference type="SMART" id="SM00015">
    <property type="entry name" value="IQ"/>
    <property type="match status" value="4"/>
</dbReference>
<dbReference type="FunFam" id="3.40.850.10:FF:000007">
    <property type="entry name" value="Myosin VIIA"/>
    <property type="match status" value="1"/>
</dbReference>
<dbReference type="GO" id="GO:0003779">
    <property type="term" value="F:actin binding"/>
    <property type="evidence" value="ECO:0007669"/>
    <property type="project" value="UniProtKB-KW"/>
</dbReference>
<dbReference type="GO" id="GO:0003774">
    <property type="term" value="F:cytoskeletal motor activity"/>
    <property type="evidence" value="ECO:0007669"/>
    <property type="project" value="UniProtKB-UniRule"/>
</dbReference>
<evidence type="ECO:0000256" key="1">
    <source>
        <dbReference type="ARBA" id="ARBA00004496"/>
    </source>
</evidence>
<keyword evidence="8 12" id="KW-0518">Myosin</keyword>
<gene>
    <name evidence="18" type="ORF">NDU88_008271</name>
</gene>
<dbReference type="SUPFAM" id="SSF50044">
    <property type="entry name" value="SH3-domain"/>
    <property type="match status" value="1"/>
</dbReference>
<dbReference type="CDD" id="cd01381">
    <property type="entry name" value="MYSc_Myo7"/>
    <property type="match status" value="1"/>
</dbReference>
<evidence type="ECO:0000259" key="16">
    <source>
        <dbReference type="PROSITE" id="PS51016"/>
    </source>
</evidence>
<dbReference type="InterPro" id="IPR001452">
    <property type="entry name" value="SH3_domain"/>
</dbReference>
<reference evidence="18" key="1">
    <citation type="journal article" date="2022" name="bioRxiv">
        <title>Sequencing and chromosome-scale assembly of the giantPleurodeles waltlgenome.</title>
        <authorList>
            <person name="Brown T."/>
            <person name="Elewa A."/>
            <person name="Iarovenko S."/>
            <person name="Subramanian E."/>
            <person name="Araus A.J."/>
            <person name="Petzold A."/>
            <person name="Susuki M."/>
            <person name="Suzuki K.-i.T."/>
            <person name="Hayashi T."/>
            <person name="Toyoda A."/>
            <person name="Oliveira C."/>
            <person name="Osipova E."/>
            <person name="Leigh N.D."/>
            <person name="Simon A."/>
            <person name="Yun M.H."/>
        </authorList>
    </citation>
    <scope>NUCLEOTIDE SEQUENCE</scope>
    <source>
        <strain evidence="18">20211129_DDA</strain>
        <tissue evidence="18">Liver</tissue>
    </source>
</reference>
<evidence type="ECO:0000256" key="12">
    <source>
        <dbReference type="PROSITE-ProRule" id="PRU00782"/>
    </source>
</evidence>
<keyword evidence="13" id="KW-0175">Coiled coil</keyword>
<dbReference type="PROSITE" id="PS51456">
    <property type="entry name" value="MYOSIN_MOTOR"/>
    <property type="match status" value="1"/>
</dbReference>
<dbReference type="SMART" id="SM00295">
    <property type="entry name" value="B41"/>
    <property type="match status" value="1"/>
</dbReference>
<evidence type="ECO:0000256" key="9">
    <source>
        <dbReference type="ARBA" id="ARBA00023175"/>
    </source>
</evidence>
<dbReference type="InterPro" id="IPR041793">
    <property type="entry name" value="MyoVII_FERM_C1"/>
</dbReference>
<organism evidence="18 19">
    <name type="scientific">Pleurodeles waltl</name>
    <name type="common">Iberian ribbed newt</name>
    <dbReference type="NCBI Taxonomy" id="8319"/>
    <lineage>
        <taxon>Eukaryota</taxon>
        <taxon>Metazoa</taxon>
        <taxon>Chordata</taxon>
        <taxon>Craniata</taxon>
        <taxon>Vertebrata</taxon>
        <taxon>Euteleostomi</taxon>
        <taxon>Amphibia</taxon>
        <taxon>Batrachia</taxon>
        <taxon>Caudata</taxon>
        <taxon>Salamandroidea</taxon>
        <taxon>Salamandridae</taxon>
        <taxon>Pleurodelinae</taxon>
        <taxon>Pleurodeles</taxon>
    </lineage>
</organism>
<dbReference type="Gene3D" id="1.10.10.820">
    <property type="match status" value="1"/>
</dbReference>
<evidence type="ECO:0000256" key="8">
    <source>
        <dbReference type="ARBA" id="ARBA00023123"/>
    </source>
</evidence>
<evidence type="ECO:0000256" key="4">
    <source>
        <dbReference type="ARBA" id="ARBA00022490"/>
    </source>
</evidence>
<dbReference type="Proteomes" id="UP001066276">
    <property type="component" value="Chromosome 8"/>
</dbReference>
<evidence type="ECO:0000313" key="19">
    <source>
        <dbReference type="Proteomes" id="UP001066276"/>
    </source>
</evidence>
<dbReference type="InterPro" id="IPR000857">
    <property type="entry name" value="MyTH4_dom"/>
</dbReference>
<dbReference type="PROSITE" id="PS50057">
    <property type="entry name" value="FERM_3"/>
    <property type="match status" value="1"/>
</dbReference>
<dbReference type="CDD" id="cd13198">
    <property type="entry name" value="FERM_C1_MyoVII"/>
    <property type="match status" value="1"/>
</dbReference>
<dbReference type="FunFam" id="2.30.29.30:FF:000075">
    <property type="entry name" value="unconventional myosin-VIIa"/>
    <property type="match status" value="1"/>
</dbReference>
<evidence type="ECO:0000259" key="15">
    <source>
        <dbReference type="PROSITE" id="PS50057"/>
    </source>
</evidence>
<dbReference type="InterPro" id="IPR051567">
    <property type="entry name" value="Unconventional_Myosin_ATPase"/>
</dbReference>
<keyword evidence="9 12" id="KW-0505">Motor protein</keyword>
<keyword evidence="19" id="KW-1185">Reference proteome</keyword>
<evidence type="ECO:0000259" key="17">
    <source>
        <dbReference type="PROSITE" id="PS51456"/>
    </source>
</evidence>
<proteinExistence type="inferred from homology"/>
<dbReference type="InterPro" id="IPR014352">
    <property type="entry name" value="FERM/acyl-CoA-bd_prot_sf"/>
</dbReference>
<protein>
    <recommendedName>
        <fullName evidence="20">Unconventional myosin-VIIa</fullName>
    </recommendedName>
</protein>
<dbReference type="SUPFAM" id="SSF47031">
    <property type="entry name" value="Second domain of FERM"/>
    <property type="match status" value="1"/>
</dbReference>
<evidence type="ECO:0000256" key="5">
    <source>
        <dbReference type="ARBA" id="ARBA00022737"/>
    </source>
</evidence>
<dbReference type="InterPro" id="IPR036961">
    <property type="entry name" value="Kinesin_motor_dom_sf"/>
</dbReference>
<dbReference type="FunFam" id="2.30.30.40:FF:000113">
    <property type="entry name" value="unconventional myosin-VIIa"/>
    <property type="match status" value="1"/>
</dbReference>
<comment type="subcellular location">
    <subcellularLocation>
        <location evidence="1">Cytoplasm</location>
    </subcellularLocation>
</comment>
<feature type="domain" description="FERM" evidence="15">
    <location>
        <begin position="1266"/>
        <end position="1575"/>
    </location>
</feature>
<dbReference type="InterPro" id="IPR038185">
    <property type="entry name" value="MyTH4_dom_sf"/>
</dbReference>
<feature type="domain" description="MyTH4" evidence="16">
    <location>
        <begin position="1025"/>
        <end position="1261"/>
    </location>
</feature>
<feature type="domain" description="SH3" evidence="14">
    <location>
        <begin position="1573"/>
        <end position="1642"/>
    </location>
</feature>
<dbReference type="PROSITE" id="PS50002">
    <property type="entry name" value="SH3"/>
    <property type="match status" value="1"/>
</dbReference>
<dbReference type="FunFam" id="1.20.80.10:FF:000013">
    <property type="entry name" value="Unconventional myosin-VIIa"/>
    <property type="match status" value="1"/>
</dbReference>
<dbReference type="Gene3D" id="1.25.40.530">
    <property type="entry name" value="MyTH4 domain"/>
    <property type="match status" value="1"/>
</dbReference>
<feature type="domain" description="Myosin motor" evidence="17">
    <location>
        <begin position="65"/>
        <end position="747"/>
    </location>
</feature>
<dbReference type="FunFam" id="3.10.20.90:FF:000036">
    <property type="entry name" value="Unconventional myosin-VIIa"/>
    <property type="match status" value="1"/>
</dbReference>
<dbReference type="InterPro" id="IPR027417">
    <property type="entry name" value="P-loop_NTPase"/>
</dbReference>
<evidence type="ECO:0000259" key="14">
    <source>
        <dbReference type="PROSITE" id="PS50002"/>
    </source>
</evidence>
<dbReference type="Pfam" id="PF00612">
    <property type="entry name" value="IQ"/>
    <property type="match status" value="4"/>
</dbReference>
<accession>A0AAV7NVH6</accession>
<dbReference type="InterPro" id="IPR011993">
    <property type="entry name" value="PH-like_dom_sf"/>
</dbReference>
<dbReference type="SMART" id="SM00139">
    <property type="entry name" value="MyTH4"/>
    <property type="match status" value="1"/>
</dbReference>
<dbReference type="Gene3D" id="1.20.5.190">
    <property type="match status" value="2"/>
</dbReference>
<dbReference type="CDD" id="cd17092">
    <property type="entry name" value="FERM1_F1_Myosin-VII"/>
    <property type="match status" value="1"/>
</dbReference>
<dbReference type="Gene3D" id="6.20.240.20">
    <property type="match status" value="1"/>
</dbReference>
<dbReference type="Gene3D" id="1.20.80.10">
    <property type="match status" value="1"/>
</dbReference>
<dbReference type="CDD" id="cd14473">
    <property type="entry name" value="FERM_B-lobe"/>
    <property type="match status" value="1"/>
</dbReference>
<dbReference type="InterPro" id="IPR057130">
    <property type="entry name" value="Myosin_VII_N"/>
</dbReference>
<keyword evidence="7 12" id="KW-0067">ATP-binding</keyword>
<dbReference type="InterPro" id="IPR000048">
    <property type="entry name" value="IQ_motif_EF-hand-BS"/>
</dbReference>
<dbReference type="PROSITE" id="PS50096">
    <property type="entry name" value="IQ"/>
    <property type="match status" value="3"/>
</dbReference>
<dbReference type="InterPro" id="IPR036028">
    <property type="entry name" value="SH3-like_dom_sf"/>
</dbReference>
<dbReference type="Pfam" id="PF00373">
    <property type="entry name" value="FERM_M"/>
    <property type="match status" value="1"/>
</dbReference>
<keyword evidence="10 12" id="KW-0009">Actin-binding</keyword>
<feature type="coiled-coil region" evidence="13">
    <location>
        <begin position="880"/>
        <end position="941"/>
    </location>
</feature>
<dbReference type="PROSITE" id="PS51016">
    <property type="entry name" value="MYTH4"/>
    <property type="match status" value="2"/>
</dbReference>
<evidence type="ECO:0000256" key="11">
    <source>
        <dbReference type="PROSITE-ProRule" id="PRU00192"/>
    </source>
</evidence>
<dbReference type="GO" id="GO:0005524">
    <property type="term" value="F:ATP binding"/>
    <property type="evidence" value="ECO:0007669"/>
    <property type="project" value="UniProtKB-UniRule"/>
</dbReference>
<evidence type="ECO:0000313" key="18">
    <source>
        <dbReference type="EMBL" id="KAJ1120096.1"/>
    </source>
</evidence>
<dbReference type="GO" id="GO:0016459">
    <property type="term" value="C:myosin complex"/>
    <property type="evidence" value="ECO:0007669"/>
    <property type="project" value="UniProtKB-KW"/>
</dbReference>
<dbReference type="InterPro" id="IPR019748">
    <property type="entry name" value="FERM_central"/>
</dbReference>
<dbReference type="Pfam" id="PF24123">
    <property type="entry name" value="Myosin_VII_N"/>
    <property type="match status" value="1"/>
</dbReference>
<dbReference type="InterPro" id="IPR001609">
    <property type="entry name" value="Myosin_head_motor_dom-like"/>
</dbReference>
<dbReference type="InterPro" id="IPR029071">
    <property type="entry name" value="Ubiquitin-like_domsf"/>
</dbReference>
<dbReference type="PANTHER" id="PTHR22692">
    <property type="entry name" value="MYOSIN VII, XV"/>
    <property type="match status" value="1"/>
</dbReference>
<dbReference type="SUPFAM" id="SSF52540">
    <property type="entry name" value="P-loop containing nucleoside triphosphate hydrolases"/>
    <property type="match status" value="2"/>
</dbReference>
<dbReference type="GO" id="GO:0005737">
    <property type="term" value="C:cytoplasm"/>
    <property type="evidence" value="ECO:0007669"/>
    <property type="project" value="UniProtKB-SubCell"/>
</dbReference>
<dbReference type="Gene3D" id="2.30.29.30">
    <property type="entry name" value="Pleckstrin-homology domain (PH domain)/Phosphotyrosine-binding domain (PTB)"/>
    <property type="match status" value="1"/>
</dbReference>
<evidence type="ECO:0000256" key="10">
    <source>
        <dbReference type="ARBA" id="ARBA00023203"/>
    </source>
</evidence>
<name>A0AAV7NVH6_PLEWA</name>
<dbReference type="EMBL" id="JANPWB010000012">
    <property type="protein sequence ID" value="KAJ1120096.1"/>
    <property type="molecule type" value="Genomic_DNA"/>
</dbReference>
<evidence type="ECO:0000256" key="3">
    <source>
        <dbReference type="ARBA" id="ARBA00022443"/>
    </source>
</evidence>
<dbReference type="Gene3D" id="3.40.850.10">
    <property type="entry name" value="Kinesin motor domain"/>
    <property type="match status" value="1"/>
</dbReference>
<feature type="domain" description="MyTH4" evidence="16">
    <location>
        <begin position="1717"/>
        <end position="1748"/>
    </location>
</feature>
<comment type="caution">
    <text evidence="18">The sequence shown here is derived from an EMBL/GenBank/DDBJ whole genome shotgun (WGS) entry which is preliminary data.</text>
</comment>
<keyword evidence="3 11" id="KW-0728">SH3 domain</keyword>
<dbReference type="SMART" id="SM00242">
    <property type="entry name" value="MYSc"/>
    <property type="match status" value="1"/>
</dbReference>
<dbReference type="Gene3D" id="2.30.30.40">
    <property type="entry name" value="SH3 Domains"/>
    <property type="match status" value="1"/>
</dbReference>
<evidence type="ECO:0000256" key="6">
    <source>
        <dbReference type="ARBA" id="ARBA00022741"/>
    </source>
</evidence>
<dbReference type="PANTHER" id="PTHR22692:SF34">
    <property type="entry name" value="MYOSIN VIIA"/>
    <property type="match status" value="1"/>
</dbReference>
<feature type="binding site" evidence="12">
    <location>
        <begin position="164"/>
        <end position="171"/>
    </location>
    <ligand>
        <name>ATP</name>
        <dbReference type="ChEBI" id="CHEBI:30616"/>
    </ligand>
</feature>
<evidence type="ECO:0008006" key="20">
    <source>
        <dbReference type="Google" id="ProtNLM"/>
    </source>
</evidence>
<sequence length="1748" mass="201203">MVILQQGDYVWLDLKTGREFDVPVGAVVKLCDSGQIQVLDDEGNEHWISPANANHIKPMHPTSIHGVEDMIRLGDLNEAGILRNLLIRYRDHLIYTNCGGRTYTGSILVAVNPYQLLPIYTPDQIRLYTNKKIGEMPPHIFAIADNCYFNMQRNNKDQCCIISGESGAGKTESTKLILQFLAAISGQHSWIEQQVLEANPILEAFGNAKTIRNDNSSRFGKYIDIHFNKKGAIEGAKIEQYLLEKSRVCRQAQDERNYHVFYCMLQGMTPDQKKKLALGKASDYNYLAMGQCTTCDGRDDTKEYANIRSAMKVLMFTDTENWEISRLLAAILHMGNLRYEARSYDNLDACEVVYSTSLTTAASLLEVNPQDLMNCLTSRTIITRGETVSTPLSMEQALDVRDAFVKGIYGRLFVWIVDKINAAIYRPLSLEPKGVRRSIGLLDIFGFENFTVNSFEQLCINFANENLQQFFVRHVFKLEQEEYNLENINWQHIEFTDNQDALDMIAIKPMNIISLIDEESKFPKGTDTTMLNKLNSQHKLNTNYIPPKNNYETQFGINHFAGIVYYETRGFLEKNRDTLHGDVIQLVHSSKNKFIKQIFQADVAMGAETRKRSPTLSSQFKRSLELLMRTLGVCQPFFVRCIKPNEYKKPMLFDRELCVRQLRYSGMMETIRIRRAGYPIRYTFVEFVDRYRVLLPGVKPAYKQGDLRGTCQRIAEAVLGRDDDWQIGKTKIFLKDHHDMLLEIERDKAITDKVILIQKVVRGFKDRSNFLKVRKSVLLIQRYWRGHNCRRNYTVMKIGFLRLQALYRSRKLHKQYHVARKRICEFQARCRGFLVRKAFRHRLWAVYTIQAYARGMIARRLYKRLKGEYRRRLEAEKMRLAEEERFKKEMSAKKAKQEAEKKHQERLAQLALEDAERQVREKEEARRKKELLDKMEKARNEPVNDSEMVDKMFGFLGTTSSLPGQEGQAPTGFEDLERTQSQRDMEEDDLDAALPMPEEEEEDLSEYKFAKFAATYFQGTTTHTYIRRPLKQPVLYHEDEGDQLAALAVWITILRFMGDLPEPKYHTAMSDGSEKIPVMTKIYETLGKKTYKKELQALQGEGESALLDAHKKNSVRHKLVSLTLKKKSKLTEEVTKRLHDGESTLQGNSMLEDRPTSNLEKLHFIIGNGILRPALRDEIYCQISKQLTQNPSKSSHARGWILMSLCVGCFAPSEKFVKYLRNFINGGPPGYAPYCEERLRRTFANGTRTQPPSWLELQATKSKKPIMLPVTFMDGTTKTLLTDSATTAKELCNSLADKISLMDRFGFSLYIALFDKVSSLGSGNDHVMDAVSQCEQYAKEQGAQERNAPWRLFFRKEIFTPWHNPTEDNVATNLIYQQIVRGVKFGEYRCDREEDLAELASQQYYVDYGSEMVLERLLNLIPSYIPDREITASKNVEKWAQLIIAAHKKGIYTQKRTDPQKVKEDVVDFARFKWPLLFSRFYEAFKFSGPSLPKNDVIVAVNWTGVYFVDEQEQVLLELSFPEITAVSSSRGGKLQGQSFTLATIKADEYTFTSNNAEDIRDLVVTFLEGLRKRSKYVVTLQDNPNPVGEDSGFLSFLKGDLIILDHDTGEHVMSSGWATGMNERTKQKGDFPTECVYVLPSVTMPAMEVVALVTMTPDQRQDVVRTSQQPLSESEEKVKPYTLEEFSYDYFRPPPKHTLSRVMITKNRGKDKLWSYTRDPIKQALLKKVLSSEELSQEACMAFIDIL</sequence>
<evidence type="ECO:0000256" key="13">
    <source>
        <dbReference type="SAM" id="Coils"/>
    </source>
</evidence>
<dbReference type="Pfam" id="PF21989">
    <property type="entry name" value="RA_2"/>
    <property type="match status" value="1"/>
</dbReference>
<dbReference type="Gene3D" id="1.20.58.530">
    <property type="match status" value="1"/>
</dbReference>
<evidence type="ECO:0000256" key="2">
    <source>
        <dbReference type="ARBA" id="ARBA00008314"/>
    </source>
</evidence>
<dbReference type="InterPro" id="IPR036106">
    <property type="entry name" value="MYSc_Myo7"/>
</dbReference>
<dbReference type="Pfam" id="PF00063">
    <property type="entry name" value="Myosin_head"/>
    <property type="match status" value="1"/>
</dbReference>
<dbReference type="Pfam" id="PF00784">
    <property type="entry name" value="MyTH4"/>
    <property type="match status" value="1"/>
</dbReference>
<dbReference type="SMART" id="SM00326">
    <property type="entry name" value="SH3"/>
    <property type="match status" value="1"/>
</dbReference>
<dbReference type="Gene3D" id="3.10.20.90">
    <property type="entry name" value="Phosphatidylinositol 3-kinase Catalytic Subunit, Chain A, domain 1"/>
    <property type="match status" value="1"/>
</dbReference>
<dbReference type="SUPFAM" id="SSF54236">
    <property type="entry name" value="Ubiquitin-like"/>
    <property type="match status" value="1"/>
</dbReference>
<dbReference type="InterPro" id="IPR035963">
    <property type="entry name" value="FERM_2"/>
</dbReference>
<feature type="region of interest" description="Actin-binding" evidence="12">
    <location>
        <begin position="624"/>
        <end position="646"/>
    </location>
</feature>
<dbReference type="Pfam" id="PF21998">
    <property type="entry name" value="FERM_C1_MyoVII"/>
    <property type="match status" value="1"/>
</dbReference>